<dbReference type="PANTHER" id="PTHR31001">
    <property type="entry name" value="UNCHARACTERIZED TRANSCRIPTIONAL REGULATORY PROTEIN"/>
    <property type="match status" value="1"/>
</dbReference>
<dbReference type="CDD" id="cd00067">
    <property type="entry name" value="GAL4"/>
    <property type="match status" value="1"/>
</dbReference>
<evidence type="ECO:0000313" key="7">
    <source>
        <dbReference type="Proteomes" id="UP000297814"/>
    </source>
</evidence>
<feature type="region of interest" description="Disordered" evidence="4">
    <location>
        <begin position="113"/>
        <end position="144"/>
    </location>
</feature>
<feature type="compositionally biased region" description="Polar residues" evidence="4">
    <location>
        <begin position="1"/>
        <end position="11"/>
    </location>
</feature>
<dbReference type="Proteomes" id="UP000297814">
    <property type="component" value="Unassembled WGS sequence"/>
</dbReference>
<accession>A0A4Z1H1U3</accession>
<comment type="subcellular location">
    <subcellularLocation>
        <location evidence="1">Nucleus</location>
    </subcellularLocation>
</comment>
<feature type="domain" description="Zn(2)-C6 fungal-type" evidence="5">
    <location>
        <begin position="25"/>
        <end position="56"/>
    </location>
</feature>
<organism evidence="6 7">
    <name type="scientific">Botrytis hyacinthi</name>
    <dbReference type="NCBI Taxonomy" id="278943"/>
    <lineage>
        <taxon>Eukaryota</taxon>
        <taxon>Fungi</taxon>
        <taxon>Dikarya</taxon>
        <taxon>Ascomycota</taxon>
        <taxon>Pezizomycotina</taxon>
        <taxon>Leotiomycetes</taxon>
        <taxon>Helotiales</taxon>
        <taxon>Sclerotiniaceae</taxon>
        <taxon>Botrytis</taxon>
    </lineage>
</organism>
<dbReference type="GO" id="GO:0008270">
    <property type="term" value="F:zinc ion binding"/>
    <property type="evidence" value="ECO:0007669"/>
    <property type="project" value="InterPro"/>
</dbReference>
<keyword evidence="3" id="KW-0539">Nucleus</keyword>
<evidence type="ECO:0000259" key="5">
    <source>
        <dbReference type="PROSITE" id="PS50048"/>
    </source>
</evidence>
<dbReference type="PROSITE" id="PS00463">
    <property type="entry name" value="ZN2_CY6_FUNGAL_1"/>
    <property type="match status" value="1"/>
</dbReference>
<keyword evidence="7" id="KW-1185">Reference proteome</keyword>
<evidence type="ECO:0000256" key="1">
    <source>
        <dbReference type="ARBA" id="ARBA00004123"/>
    </source>
</evidence>
<dbReference type="Pfam" id="PF04082">
    <property type="entry name" value="Fungal_trans"/>
    <property type="match status" value="1"/>
</dbReference>
<evidence type="ECO:0000256" key="3">
    <source>
        <dbReference type="ARBA" id="ARBA00023242"/>
    </source>
</evidence>
<sequence>MDTSSTSTSKESAPAHSKRNRVQLSCTPCRHAKLKCDRAQPCSQCQKKDRVGSCSYPTPLPRKKAAMTMHKRLKHLESLVKDVMNSQQLAESDTPPRDGPEPGNLVARAEALGISSEDQRLDTADSSPSGLDKPSNVQQAIPPSGQVVVGGKETQYVGATHWAAILDDIGEVKEYFDQGEEDDVEEETELEPSLLLNTDAPPTKAKLLAALPSRRVVDTTVQGYFHGANPSLHILHAPTFQKEYLKFWANPHDTPICWLGLLYGIMCLSSFSSFAAGEGNPDERAFQMQTIRTYRRNCIQCIRLSDYTKPGKYTIEAMLAHLEGEFVLSDADQVNCYVLLGVAVRLALRMGLHRDPDRVGGQITPFQGEMRRRIWANLRQIDLLASFHIGLPNMVESVDSDVQLPRNLNDTDFDEDCTELPPPRPDSEITSVSYVRFKSKICQVFGKIAAYANSLSQPSYDEIMELDAQLDVVQASVPPSFRFQPIDSCVADSAQLIIQRLNIAHLLCKSRCVLHRKYLVGNQDHPEREYSVKVGINAAMQLLDFQKQTYEATQSGGVLARDRCFPSSLTMHDFLLAAMIVYLRTMKILEEEIKGKHQNTSCQKQKVEMISALKMSADVWQSTQLKYPDFKRPADVLAVMMRKLDAAYVALGKSQMSWGMDLGTNDTGAMAGLSLQDGFTMNQATTNPPGVVTWSMNSPAPTPNSSYINSETTQSILSQTNLLNESAPFDYLMDIPTDFDWVCIFFSFHIRLCNCPRCSPANWKPSTFEINKSFKMGFDIPNRLNDSVEFKYPKF</sequence>
<dbReference type="PANTHER" id="PTHR31001:SF49">
    <property type="entry name" value="ZN(II)2CYS6 TRANSCRIPTION FACTOR (EUROFUNG)"/>
    <property type="match status" value="1"/>
</dbReference>
<evidence type="ECO:0000256" key="2">
    <source>
        <dbReference type="ARBA" id="ARBA00022723"/>
    </source>
</evidence>
<dbReference type="GO" id="GO:0000981">
    <property type="term" value="F:DNA-binding transcription factor activity, RNA polymerase II-specific"/>
    <property type="evidence" value="ECO:0007669"/>
    <property type="project" value="InterPro"/>
</dbReference>
<dbReference type="SMART" id="SM00066">
    <property type="entry name" value="GAL4"/>
    <property type="match status" value="1"/>
</dbReference>
<feature type="compositionally biased region" description="Polar residues" evidence="4">
    <location>
        <begin position="124"/>
        <end position="141"/>
    </location>
</feature>
<gene>
    <name evidence="6" type="ORF">BHYA_0003g01260</name>
</gene>
<dbReference type="AlphaFoldDB" id="A0A4Z1H1U3"/>
<dbReference type="SUPFAM" id="SSF57701">
    <property type="entry name" value="Zn2/Cys6 DNA-binding domain"/>
    <property type="match status" value="1"/>
</dbReference>
<comment type="caution">
    <text evidence="6">The sequence shown here is derived from an EMBL/GenBank/DDBJ whole genome shotgun (WGS) entry which is preliminary data.</text>
</comment>
<feature type="region of interest" description="Disordered" evidence="4">
    <location>
        <begin position="1"/>
        <end position="23"/>
    </location>
</feature>
<dbReference type="GO" id="GO:0003677">
    <property type="term" value="F:DNA binding"/>
    <property type="evidence" value="ECO:0007669"/>
    <property type="project" value="InterPro"/>
</dbReference>
<dbReference type="InterPro" id="IPR001138">
    <property type="entry name" value="Zn2Cys6_DnaBD"/>
</dbReference>
<dbReference type="EMBL" id="PQXK01000003">
    <property type="protein sequence ID" value="TGO43194.1"/>
    <property type="molecule type" value="Genomic_DNA"/>
</dbReference>
<reference evidence="6 7" key="1">
    <citation type="submission" date="2017-12" db="EMBL/GenBank/DDBJ databases">
        <title>Comparative genomics of Botrytis spp.</title>
        <authorList>
            <person name="Valero-Jimenez C.A."/>
            <person name="Tapia P."/>
            <person name="Veloso J."/>
            <person name="Silva-Moreno E."/>
            <person name="Staats M."/>
            <person name="Valdes J.H."/>
            <person name="Van Kan J.A.L."/>
        </authorList>
    </citation>
    <scope>NUCLEOTIDE SEQUENCE [LARGE SCALE GENOMIC DNA]</scope>
    <source>
        <strain evidence="6 7">Bh0001</strain>
    </source>
</reference>
<dbReference type="SMART" id="SM00906">
    <property type="entry name" value="Fungal_trans"/>
    <property type="match status" value="1"/>
</dbReference>
<evidence type="ECO:0000313" key="6">
    <source>
        <dbReference type="EMBL" id="TGO43194.1"/>
    </source>
</evidence>
<evidence type="ECO:0000256" key="4">
    <source>
        <dbReference type="SAM" id="MobiDB-lite"/>
    </source>
</evidence>
<dbReference type="Gene3D" id="4.10.240.10">
    <property type="entry name" value="Zn(2)-C6 fungal-type DNA-binding domain"/>
    <property type="match status" value="1"/>
</dbReference>
<protein>
    <recommendedName>
        <fullName evidence="5">Zn(2)-C6 fungal-type domain-containing protein</fullName>
    </recommendedName>
</protein>
<dbReference type="GO" id="GO:0005634">
    <property type="term" value="C:nucleus"/>
    <property type="evidence" value="ECO:0007669"/>
    <property type="project" value="UniProtKB-SubCell"/>
</dbReference>
<dbReference type="CDD" id="cd12148">
    <property type="entry name" value="fungal_TF_MHR"/>
    <property type="match status" value="1"/>
</dbReference>
<proteinExistence type="predicted"/>
<dbReference type="PROSITE" id="PS50048">
    <property type="entry name" value="ZN2_CY6_FUNGAL_2"/>
    <property type="match status" value="1"/>
</dbReference>
<dbReference type="InterPro" id="IPR007219">
    <property type="entry name" value="XnlR_reg_dom"/>
</dbReference>
<dbReference type="InterPro" id="IPR036864">
    <property type="entry name" value="Zn2-C6_fun-type_DNA-bd_sf"/>
</dbReference>
<keyword evidence="2" id="KW-0479">Metal-binding</keyword>
<dbReference type="GO" id="GO:0006351">
    <property type="term" value="P:DNA-templated transcription"/>
    <property type="evidence" value="ECO:0007669"/>
    <property type="project" value="InterPro"/>
</dbReference>
<dbReference type="Pfam" id="PF00172">
    <property type="entry name" value="Zn_clus"/>
    <property type="match status" value="1"/>
</dbReference>
<dbReference type="InterPro" id="IPR050613">
    <property type="entry name" value="Sec_Metabolite_Reg"/>
</dbReference>
<name>A0A4Z1H1U3_9HELO</name>